<dbReference type="SUPFAM" id="SSF56219">
    <property type="entry name" value="DNase I-like"/>
    <property type="match status" value="1"/>
</dbReference>
<evidence type="ECO:0000313" key="1">
    <source>
        <dbReference type="EMBL" id="KAJ7355171.1"/>
    </source>
</evidence>
<protein>
    <recommendedName>
        <fullName evidence="3">Endonuclease/exonuclease/phosphatase domain-containing protein</fullName>
    </recommendedName>
</protein>
<dbReference type="InterPro" id="IPR036691">
    <property type="entry name" value="Endo/exonu/phosph_ase_sf"/>
</dbReference>
<keyword evidence="2" id="KW-1185">Reference proteome</keyword>
<dbReference type="EMBL" id="JARIHO010000009">
    <property type="protein sequence ID" value="KAJ7355171.1"/>
    <property type="molecule type" value="Genomic_DNA"/>
</dbReference>
<sequence length="106" mass="11846">TTHDLVFASEGLTDRLVKCSTLPGHGSDHIAIRVTFDVTVIHREIPLRRNFRDADWKEFPACLKAHLARRPLPELPIASRADLDTYTAALAVSLVDALKDHVPLLR</sequence>
<feature type="non-terminal residue" evidence="1">
    <location>
        <position position="106"/>
    </location>
</feature>
<reference evidence="1" key="1">
    <citation type="submission" date="2023-03" db="EMBL/GenBank/DDBJ databases">
        <title>Massive genome expansion in bonnet fungi (Mycena s.s.) driven by repeated elements and novel gene families across ecological guilds.</title>
        <authorList>
            <consortium name="Lawrence Berkeley National Laboratory"/>
            <person name="Harder C.B."/>
            <person name="Miyauchi S."/>
            <person name="Viragh M."/>
            <person name="Kuo A."/>
            <person name="Thoen E."/>
            <person name="Andreopoulos B."/>
            <person name="Lu D."/>
            <person name="Skrede I."/>
            <person name="Drula E."/>
            <person name="Henrissat B."/>
            <person name="Morin E."/>
            <person name="Kohler A."/>
            <person name="Barry K."/>
            <person name="LaButti K."/>
            <person name="Morin E."/>
            <person name="Salamov A."/>
            <person name="Lipzen A."/>
            <person name="Mereny Z."/>
            <person name="Hegedus B."/>
            <person name="Baldrian P."/>
            <person name="Stursova M."/>
            <person name="Weitz H."/>
            <person name="Taylor A."/>
            <person name="Grigoriev I.V."/>
            <person name="Nagy L.G."/>
            <person name="Martin F."/>
            <person name="Kauserud H."/>
        </authorList>
    </citation>
    <scope>NUCLEOTIDE SEQUENCE</scope>
    <source>
        <strain evidence="1">CBHHK002</strain>
    </source>
</reference>
<accession>A0AAD7EWG6</accession>
<organism evidence="1 2">
    <name type="scientific">Mycena albidolilacea</name>
    <dbReference type="NCBI Taxonomy" id="1033008"/>
    <lineage>
        <taxon>Eukaryota</taxon>
        <taxon>Fungi</taxon>
        <taxon>Dikarya</taxon>
        <taxon>Basidiomycota</taxon>
        <taxon>Agaricomycotina</taxon>
        <taxon>Agaricomycetes</taxon>
        <taxon>Agaricomycetidae</taxon>
        <taxon>Agaricales</taxon>
        <taxon>Marasmiineae</taxon>
        <taxon>Mycenaceae</taxon>
        <taxon>Mycena</taxon>
    </lineage>
</organism>
<comment type="caution">
    <text evidence="1">The sequence shown here is derived from an EMBL/GenBank/DDBJ whole genome shotgun (WGS) entry which is preliminary data.</text>
</comment>
<feature type="non-terminal residue" evidence="1">
    <location>
        <position position="1"/>
    </location>
</feature>
<dbReference type="Proteomes" id="UP001218218">
    <property type="component" value="Unassembled WGS sequence"/>
</dbReference>
<evidence type="ECO:0008006" key="3">
    <source>
        <dbReference type="Google" id="ProtNLM"/>
    </source>
</evidence>
<gene>
    <name evidence="1" type="ORF">DFH08DRAFT_620283</name>
</gene>
<dbReference type="AlphaFoldDB" id="A0AAD7EWG6"/>
<name>A0AAD7EWG6_9AGAR</name>
<evidence type="ECO:0000313" key="2">
    <source>
        <dbReference type="Proteomes" id="UP001218218"/>
    </source>
</evidence>
<proteinExistence type="predicted"/>